<dbReference type="InterPro" id="IPR036322">
    <property type="entry name" value="WD40_repeat_dom_sf"/>
</dbReference>
<evidence type="ECO:0000256" key="5">
    <source>
        <dbReference type="ARBA" id="ARBA00022737"/>
    </source>
</evidence>
<dbReference type="InterPro" id="IPR051973">
    <property type="entry name" value="tRNA_Anticodon_Mtase-Reg"/>
</dbReference>
<organism evidence="9 10">
    <name type="scientific">Venustampulla echinocandica</name>
    <dbReference type="NCBI Taxonomy" id="2656787"/>
    <lineage>
        <taxon>Eukaryota</taxon>
        <taxon>Fungi</taxon>
        <taxon>Dikarya</taxon>
        <taxon>Ascomycota</taxon>
        <taxon>Pezizomycotina</taxon>
        <taxon>Leotiomycetes</taxon>
        <taxon>Helotiales</taxon>
        <taxon>Pleuroascaceae</taxon>
        <taxon>Venustampulla</taxon>
    </lineage>
</organism>
<evidence type="ECO:0000313" key="10">
    <source>
        <dbReference type="Proteomes" id="UP000254866"/>
    </source>
</evidence>
<comment type="similarity">
    <text evidence="6">Belongs to the WD repeat WDR6 family.</text>
</comment>
<keyword evidence="3 7" id="KW-0853">WD repeat</keyword>
<evidence type="ECO:0000256" key="8">
    <source>
        <dbReference type="SAM" id="MobiDB-lite"/>
    </source>
</evidence>
<dbReference type="PROSITE" id="PS50082">
    <property type="entry name" value="WD_REPEATS_2"/>
    <property type="match status" value="2"/>
</dbReference>
<feature type="repeat" description="WD" evidence="7">
    <location>
        <begin position="205"/>
        <end position="254"/>
    </location>
</feature>
<keyword evidence="4" id="KW-0819">tRNA processing</keyword>
<evidence type="ECO:0000256" key="3">
    <source>
        <dbReference type="ARBA" id="ARBA00022574"/>
    </source>
</evidence>
<accession>A0A370TF93</accession>
<reference evidence="9 10" key="1">
    <citation type="journal article" date="2018" name="IMA Fungus">
        <title>IMA Genome-F 9: Draft genome sequence of Annulohypoxylon stygium, Aspergillus mulundensis, Berkeleyomyces basicola (syn. Thielaviopsis basicola), Ceratocystis smalleyi, two Cercospora beticola strains, Coleophoma cylindrospora, Fusarium fracticaudum, Phialophora cf. hyalina, and Morchella septimelata.</title>
        <authorList>
            <person name="Wingfield B.D."/>
            <person name="Bills G.F."/>
            <person name="Dong Y."/>
            <person name="Huang W."/>
            <person name="Nel W.J."/>
            <person name="Swalarsk-Parry B.S."/>
            <person name="Vaghefi N."/>
            <person name="Wilken P.M."/>
            <person name="An Z."/>
            <person name="de Beer Z.W."/>
            <person name="De Vos L."/>
            <person name="Chen L."/>
            <person name="Duong T.A."/>
            <person name="Gao Y."/>
            <person name="Hammerbacher A."/>
            <person name="Kikkert J.R."/>
            <person name="Li Y."/>
            <person name="Li H."/>
            <person name="Li K."/>
            <person name="Li Q."/>
            <person name="Liu X."/>
            <person name="Ma X."/>
            <person name="Naidoo K."/>
            <person name="Pethybridge S.J."/>
            <person name="Sun J."/>
            <person name="Steenkamp E.T."/>
            <person name="van der Nest M.A."/>
            <person name="van Wyk S."/>
            <person name="Wingfield M.J."/>
            <person name="Xiong C."/>
            <person name="Yue Q."/>
            <person name="Zhang X."/>
        </authorList>
    </citation>
    <scope>NUCLEOTIDE SEQUENCE [LARGE SCALE GENOMIC DNA]</scope>
    <source>
        <strain evidence="9 10">BP 5553</strain>
    </source>
</reference>
<evidence type="ECO:0000313" key="9">
    <source>
        <dbReference type="EMBL" id="RDL33573.1"/>
    </source>
</evidence>
<feature type="region of interest" description="Disordered" evidence="8">
    <location>
        <begin position="444"/>
        <end position="474"/>
    </location>
</feature>
<dbReference type="PROSITE" id="PS50294">
    <property type="entry name" value="WD_REPEATS_REGION"/>
    <property type="match status" value="1"/>
</dbReference>
<gene>
    <name evidence="9" type="ORF">BP5553_07941</name>
</gene>
<dbReference type="GO" id="GO:0030488">
    <property type="term" value="P:tRNA methylation"/>
    <property type="evidence" value="ECO:0007669"/>
    <property type="project" value="TreeGrafter"/>
</dbReference>
<dbReference type="PANTHER" id="PTHR14344:SF3">
    <property type="entry name" value="WD REPEAT-CONTAINING PROTEIN 6"/>
    <property type="match status" value="1"/>
</dbReference>
<dbReference type="RefSeq" id="XP_031866855.1">
    <property type="nucleotide sequence ID" value="XM_032016564.1"/>
</dbReference>
<dbReference type="EMBL" id="NPIC01000008">
    <property type="protein sequence ID" value="RDL33573.1"/>
    <property type="molecule type" value="Genomic_DNA"/>
</dbReference>
<dbReference type="SMART" id="SM00320">
    <property type="entry name" value="WD40"/>
    <property type="match status" value="8"/>
</dbReference>
<comment type="subcellular location">
    <subcellularLocation>
        <location evidence="1">Cytoplasm</location>
    </subcellularLocation>
</comment>
<evidence type="ECO:0000256" key="1">
    <source>
        <dbReference type="ARBA" id="ARBA00004496"/>
    </source>
</evidence>
<keyword evidence="5" id="KW-0677">Repeat</keyword>
<dbReference type="AlphaFoldDB" id="A0A370TF93"/>
<dbReference type="Proteomes" id="UP000254866">
    <property type="component" value="Unassembled WGS sequence"/>
</dbReference>
<feature type="repeat" description="WD" evidence="7">
    <location>
        <begin position="818"/>
        <end position="859"/>
    </location>
</feature>
<dbReference type="Pfam" id="PF00400">
    <property type="entry name" value="WD40"/>
    <property type="match status" value="2"/>
</dbReference>
<proteinExistence type="inferred from homology"/>
<evidence type="ECO:0000256" key="2">
    <source>
        <dbReference type="ARBA" id="ARBA00022490"/>
    </source>
</evidence>
<feature type="compositionally biased region" description="Polar residues" evidence="8">
    <location>
        <begin position="444"/>
        <end position="456"/>
    </location>
</feature>
<keyword evidence="2" id="KW-0963">Cytoplasm</keyword>
<dbReference type="GeneID" id="43600790"/>
<keyword evidence="10" id="KW-1185">Reference proteome</keyword>
<dbReference type="PANTHER" id="PTHR14344">
    <property type="entry name" value="WD REPEAT PROTEIN"/>
    <property type="match status" value="1"/>
</dbReference>
<evidence type="ECO:0000256" key="4">
    <source>
        <dbReference type="ARBA" id="ARBA00022694"/>
    </source>
</evidence>
<evidence type="ECO:0000256" key="6">
    <source>
        <dbReference type="ARBA" id="ARBA00038255"/>
    </source>
</evidence>
<evidence type="ECO:0008006" key="11">
    <source>
        <dbReference type="Google" id="ProtNLM"/>
    </source>
</evidence>
<dbReference type="OrthoDB" id="5594999at2759"/>
<dbReference type="Gene3D" id="2.130.10.10">
    <property type="entry name" value="YVTN repeat-like/Quinoprotein amine dehydrogenase"/>
    <property type="match status" value="3"/>
</dbReference>
<protein>
    <recommendedName>
        <fullName evidence="11">WD40 repeat-like protein</fullName>
    </recommendedName>
</protein>
<comment type="caution">
    <text evidence="9">The sequence shown here is derived from an EMBL/GenBank/DDBJ whole genome shotgun (WGS) entry which is preliminary data.</text>
</comment>
<dbReference type="STRING" id="2656787.A0A370TF93"/>
<dbReference type="InterPro" id="IPR001680">
    <property type="entry name" value="WD40_rpt"/>
</dbReference>
<dbReference type="GO" id="GO:0005737">
    <property type="term" value="C:cytoplasm"/>
    <property type="evidence" value="ECO:0007669"/>
    <property type="project" value="UniProtKB-SubCell"/>
</dbReference>
<name>A0A370TF93_9HELO</name>
<dbReference type="SUPFAM" id="SSF50978">
    <property type="entry name" value="WD40 repeat-like"/>
    <property type="match status" value="2"/>
</dbReference>
<sequence length="1195" mass="130997">MSIKHDHALNPVTALEFYHTLAGRLLLLAGEGSFLKVFEAETSEFLFQCEIFPGQTIHGIVINESSVQTNDLQVVIWGGKCLALLKKKDLDRLICRDIVNLTSVAALVSDWILDVAISDDGENRCVLVTAHNKLIHANLGQNDQPPFLEDLPSPSESILYSAHLIWDTPNKILVAAGTVFGQVIVWQSSVTDEGFFNDAQTLFTFEGHEGSIFGVNISPPIRGADTTSMRLLASCSDDRTIRIWSLSESFQQSKQKDGQMILRETGFGKNKAYTSTPLPSGKCIAMVMGHASRIWSVKFLVHDRTVLEHSSVSVLSFGEDATAQQWQLESTAEKSIDSKTDEEATNQTSLRHVNTFAFHSGKHIWSTALRSGSDGILNISTGGADGKISFYSMDMLSTNVCPSIPGVFTQPQLLDSVTTGNQPCLPYTAICELEDVLKGLPQDNGSSRPLFTQAQQDSPSDIRPISPPVDGKTAAKKKVKKPLKDAFNRYAFISENQFLATTKLGRVLLGQISTTMTMEWIELHLPESGNEDLKAYAVLQGFPEISVACLAGSSGKIYIYKSINSFFEMGTVVGKVADMFKVFDPDAGTFSLLVTTLASKTATLFSIDSTAEDGLQNSQRISFKLPDDFVVTSAGICHSLLVLGSRKGSLAVFDPRKFDNPLCIWNDPDCSNGDAITTILPLSPSGGGNGNTGYFLTTGRNGIYSIFSASCFPDSNMELDSVKLRPLHRGTPPFGPMIEAAWFEDDMLILRGFKGKSFVVWNETKQYEIMNVECGGAHRSYAYYSLYRTKGGGIFIYTKASRLYIHSQVKLPHQIVKQGGHGREIKACAISSDGSVLATGAEDTSIRFWRYEDGGAKKNNQLNCVAVIQKHTAGIQHLQWHRSEYLFSSGGNEEFFIWAIKDIPGFGIGVVCEATCPDQSDDRDLRIMSFNVTEAPHILDSQQQPRLLISLAYSDSTIRTYTYTKASGYGLVASGRYTSSCLTQIKHINVVDNTINLLTTATDGYLTLWKCKINCSLEVRDQNCGINTPEFVMLSNTKVHQNAIKSLDFTFCSTKNHTIIVTGGDDNALGISVYFTNDTSLHPVTHILRSAHAAAITGLCIMPGPTTKNGKGRISIISSSNDQRVKEWTLYMDERNIQTGAVEIQKMDDVFTNVADVGDLVVLRDGTGLGIARQKKVLVVGNGMEVWNVSCDLDE</sequence>
<evidence type="ECO:0000256" key="7">
    <source>
        <dbReference type="PROSITE-ProRule" id="PRU00221"/>
    </source>
</evidence>
<dbReference type="InterPro" id="IPR015943">
    <property type="entry name" value="WD40/YVTN_repeat-like_dom_sf"/>
</dbReference>